<accession>A0A4Q9L0I3</accession>
<gene>
    <name evidence="1" type="ORF">CWI39_1562p0010</name>
</gene>
<name>A0A4Q9L0I3_9MICR</name>
<dbReference type="AlphaFoldDB" id="A0A4Q9L0I3"/>
<evidence type="ECO:0000313" key="2">
    <source>
        <dbReference type="Proteomes" id="UP000293045"/>
    </source>
</evidence>
<organism evidence="1 2">
    <name type="scientific">Hamiltosporidium magnivora</name>
    <dbReference type="NCBI Taxonomy" id="148818"/>
    <lineage>
        <taxon>Eukaryota</taxon>
        <taxon>Fungi</taxon>
        <taxon>Fungi incertae sedis</taxon>
        <taxon>Microsporidia</taxon>
        <taxon>Dubosqiidae</taxon>
        <taxon>Hamiltosporidium</taxon>
    </lineage>
</organism>
<protein>
    <submittedName>
        <fullName evidence="1">Uncharacterized protein</fullName>
    </submittedName>
</protein>
<dbReference type="VEuPathDB" id="MicrosporidiaDB:CWI39_1562p0010"/>
<reference evidence="1 2" key="1">
    <citation type="submission" date="2017-12" db="EMBL/GenBank/DDBJ databases">
        <authorList>
            <person name="Pombert J.-F."/>
            <person name="Haag K.L."/>
            <person name="Ebert D."/>
        </authorList>
    </citation>
    <scope>NUCLEOTIDE SEQUENCE [LARGE SCALE GENOMIC DNA]</scope>
    <source>
        <strain evidence="1">IL-BN-2</strain>
    </source>
</reference>
<dbReference type="Proteomes" id="UP000293045">
    <property type="component" value="Unassembled WGS sequence"/>
</dbReference>
<comment type="caution">
    <text evidence="1">The sequence shown here is derived from an EMBL/GenBank/DDBJ whole genome shotgun (WGS) entry which is preliminary data.</text>
</comment>
<proteinExistence type="predicted"/>
<dbReference type="EMBL" id="PIXR01001562">
    <property type="protein sequence ID" value="TBU00838.1"/>
    <property type="molecule type" value="Genomic_DNA"/>
</dbReference>
<sequence length="87" mass="9815">MSILCEKRIIYNIKVHWKLKKPIISNTTDPTKTQKDIKSCIPPDLPPNLAYRCNKNTVPIKIRDITSTCTGLILNKLGCSSNNFISV</sequence>
<evidence type="ECO:0000313" key="1">
    <source>
        <dbReference type="EMBL" id="TBU00838.1"/>
    </source>
</evidence>